<name>A0AAU8GM39_9CAUD</name>
<protein>
    <recommendedName>
        <fullName evidence="2">Minor tail protein</fullName>
    </recommendedName>
</protein>
<accession>A0AAU8GM39</accession>
<evidence type="ECO:0008006" key="2">
    <source>
        <dbReference type="Google" id="ProtNLM"/>
    </source>
</evidence>
<evidence type="ECO:0000313" key="1">
    <source>
        <dbReference type="EMBL" id="XCH43048.1"/>
    </source>
</evidence>
<proteinExistence type="predicted"/>
<sequence>MTDNIPPELIGHIDQQDAKLRDLANTALTRYREHVEQDHGGEPSHCAQSMLVIGYMGLRIDPETLAVTASDDSLEQPIAYSLIAYLVEQLYVAQRDATRAATEIMAATEQLNALKARIEAAR</sequence>
<gene>
    <name evidence="1" type="primary">68</name>
    <name evidence="1" type="ORF">PBI_JUSTASIGH_68</name>
</gene>
<organism evidence="1">
    <name type="scientific">Mycobacterium phage JustASigh</name>
    <dbReference type="NCBI Taxonomy" id="3158894"/>
    <lineage>
        <taxon>Viruses</taxon>
        <taxon>Duplodnaviria</taxon>
        <taxon>Heunggongvirae</taxon>
        <taxon>Uroviricota</taxon>
        <taxon>Caudoviricetes</taxon>
    </lineage>
</organism>
<dbReference type="EMBL" id="PP750961">
    <property type="protein sequence ID" value="XCH43048.1"/>
    <property type="molecule type" value="Genomic_DNA"/>
</dbReference>
<reference evidence="1" key="1">
    <citation type="submission" date="2024-04" db="EMBL/GenBank/DDBJ databases">
        <authorList>
            <person name="Asai D.J."/>
            <person name="Lewis C.M."/>
            <person name="Viland M.D."/>
            <person name="Garlena R.A."/>
            <person name="Russell D.A."/>
            <person name="Jacobs-Sera D."/>
            <person name="Hatfull G.F."/>
        </authorList>
    </citation>
    <scope>NUCLEOTIDE SEQUENCE</scope>
</reference>